<gene>
    <name evidence="1" type="ORF">ECTP3_00201</name>
</gene>
<reference evidence="1 2" key="1">
    <citation type="journal article" date="2015" name="BMC Genomics">
        <title>Analysis of whole genome sequencing for the Escherichia coli O157:H7 typing phages.</title>
        <authorList>
            <person name="Cowley L.A."/>
            <person name="Beckett S.J."/>
            <person name="Chase-Topping M."/>
            <person name="Perry N."/>
            <person name="Dallman T.J."/>
            <person name="Gally D.L."/>
            <person name="Jenkins C."/>
        </authorList>
    </citation>
    <scope>NUCLEOTIDE SEQUENCE [LARGE SCALE GENOMIC DNA]</scope>
</reference>
<evidence type="ECO:0000313" key="2">
    <source>
        <dbReference type="Proteomes" id="UP000033800"/>
    </source>
</evidence>
<dbReference type="Proteomes" id="UP000033800">
    <property type="component" value="Segment"/>
</dbReference>
<organism evidence="1 2">
    <name type="scientific">Escherichia coli O157 typing phage 3</name>
    <dbReference type="NCBI Taxonomy" id="1508678"/>
    <lineage>
        <taxon>Viruses</taxon>
        <taxon>Duplodnaviria</taxon>
        <taxon>Heunggongvirae</taxon>
        <taxon>Uroviricota</taxon>
        <taxon>Caudoviricetes</taxon>
        <taxon>Pantevenvirales</taxon>
        <taxon>Straboviridae</taxon>
        <taxon>Tevenvirinae</taxon>
        <taxon>Mosigvirus</taxon>
        <taxon>Mosigvirus 0157tp3</taxon>
    </lineage>
</organism>
<accession>A0A0F6R5F7</accession>
<protein>
    <submittedName>
        <fullName evidence="1">Uncharacterized protein</fullName>
    </submittedName>
</protein>
<name>A0A0F6R5F7_9CAUD</name>
<evidence type="ECO:0000313" key="1">
    <source>
        <dbReference type="EMBL" id="AKE45081.1"/>
    </source>
</evidence>
<sequence>MKAYLETVVVANKDGGDVSTSCSQIVLDFPNNDSYNIFMDNFDKYEKGPNFEVYRTLFLIVD</sequence>
<keyword evidence="2" id="KW-1185">Reference proteome</keyword>
<dbReference type="Pfam" id="PF24647">
    <property type="entry name" value="Phage_blade"/>
    <property type="match status" value="1"/>
</dbReference>
<dbReference type="EMBL" id="KP869101">
    <property type="protein sequence ID" value="AKE45081.1"/>
    <property type="molecule type" value="Genomic_DNA"/>
</dbReference>
<proteinExistence type="predicted"/>
<dbReference type="InterPro" id="IPR056962">
    <property type="entry name" value="Phage_blade"/>
</dbReference>